<evidence type="ECO:0000313" key="2">
    <source>
        <dbReference type="Proteomes" id="UP000031668"/>
    </source>
</evidence>
<gene>
    <name evidence="1" type="ORF">RF11_14344</name>
</gene>
<evidence type="ECO:0000313" key="1">
    <source>
        <dbReference type="EMBL" id="KII62026.1"/>
    </source>
</evidence>
<comment type="caution">
    <text evidence="1">The sequence shown here is derived from an EMBL/GenBank/DDBJ whole genome shotgun (WGS) entry which is preliminary data.</text>
</comment>
<protein>
    <submittedName>
        <fullName evidence="1">Uncharacterized protein</fullName>
    </submittedName>
</protein>
<sequence length="119" mass="13850">MPKYVINGIKDLSEIIPNTITSRKYHTNDVSVYLSVGELEQPFTEFHFTLINTQGRKSRELFDQYLVANCYFCFTNERPNDIVVQLSVGEREQPFTKFRFILNNTQTIISSVDRSIFDG</sequence>
<organism evidence="1 2">
    <name type="scientific">Thelohanellus kitauei</name>
    <name type="common">Myxosporean</name>
    <dbReference type="NCBI Taxonomy" id="669202"/>
    <lineage>
        <taxon>Eukaryota</taxon>
        <taxon>Metazoa</taxon>
        <taxon>Cnidaria</taxon>
        <taxon>Myxozoa</taxon>
        <taxon>Myxosporea</taxon>
        <taxon>Bivalvulida</taxon>
        <taxon>Platysporina</taxon>
        <taxon>Myxobolidae</taxon>
        <taxon>Thelohanellus</taxon>
    </lineage>
</organism>
<keyword evidence="2" id="KW-1185">Reference proteome</keyword>
<dbReference type="AlphaFoldDB" id="A0A0C2MK86"/>
<dbReference type="Proteomes" id="UP000031668">
    <property type="component" value="Unassembled WGS sequence"/>
</dbReference>
<proteinExistence type="predicted"/>
<accession>A0A0C2MK86</accession>
<reference evidence="1 2" key="1">
    <citation type="journal article" date="2014" name="Genome Biol. Evol.">
        <title>The genome of the myxosporean Thelohanellus kitauei shows adaptations to nutrient acquisition within its fish host.</title>
        <authorList>
            <person name="Yang Y."/>
            <person name="Xiong J."/>
            <person name="Zhou Z."/>
            <person name="Huo F."/>
            <person name="Miao W."/>
            <person name="Ran C."/>
            <person name="Liu Y."/>
            <person name="Zhang J."/>
            <person name="Feng J."/>
            <person name="Wang M."/>
            <person name="Wang M."/>
            <person name="Wang L."/>
            <person name="Yao B."/>
        </authorList>
    </citation>
    <scope>NUCLEOTIDE SEQUENCE [LARGE SCALE GENOMIC DNA]</scope>
    <source>
        <strain evidence="1">Wuqing</strain>
    </source>
</reference>
<name>A0A0C2MK86_THEKT</name>
<dbReference type="EMBL" id="JWZT01005143">
    <property type="protein sequence ID" value="KII62026.1"/>
    <property type="molecule type" value="Genomic_DNA"/>
</dbReference>